<dbReference type="EMBL" id="JBEPNW010000002">
    <property type="protein sequence ID" value="MET3867436.1"/>
    <property type="molecule type" value="Genomic_DNA"/>
</dbReference>
<feature type="signal peptide" evidence="1">
    <location>
        <begin position="1"/>
        <end position="23"/>
    </location>
</feature>
<gene>
    <name evidence="2" type="ORF">ABIC20_004745</name>
</gene>
<reference evidence="2 3" key="1">
    <citation type="submission" date="2024-06" db="EMBL/GenBank/DDBJ databases">
        <title>Genomics of switchgrass bacterial isolates.</title>
        <authorList>
            <person name="Shade A."/>
        </authorList>
    </citation>
    <scope>NUCLEOTIDE SEQUENCE [LARGE SCALE GENOMIC DNA]</scope>
    <source>
        <strain evidence="2 3">PvP084</strain>
    </source>
</reference>
<evidence type="ECO:0000256" key="1">
    <source>
        <dbReference type="SAM" id="SignalP"/>
    </source>
</evidence>
<feature type="chain" id="PRO_5045375068" evidence="1">
    <location>
        <begin position="24"/>
        <end position="140"/>
    </location>
</feature>
<sequence>MKRLAIALTALSSLVLFAPSSEARPHGRGFHHGPHHLGHGAWRGRRHGLHRHRHHRLHRHYRRHRGYRGYRGVHFRPAGYGYRPYAYRYGGWGSHRGLGFATGAGLGLAAGAARPGLYEAAYGRPYGYRYAPAGYGCAYY</sequence>
<proteinExistence type="predicted"/>
<dbReference type="RefSeq" id="WP_209650712.1">
    <property type="nucleotide sequence ID" value="NZ_JBEPNW010000002.1"/>
</dbReference>
<name>A0ABV2NLZ1_9HYPH</name>
<comment type="caution">
    <text evidence="2">The sequence shown here is derived from an EMBL/GenBank/DDBJ whole genome shotgun (WGS) entry which is preliminary data.</text>
</comment>
<protein>
    <submittedName>
        <fullName evidence="2">Uncharacterized protein</fullName>
    </submittedName>
</protein>
<accession>A0ABV2NLZ1</accession>
<evidence type="ECO:0000313" key="2">
    <source>
        <dbReference type="EMBL" id="MET3867436.1"/>
    </source>
</evidence>
<organism evidence="2 3">
    <name type="scientific">Methylobacterium radiotolerans</name>
    <dbReference type="NCBI Taxonomy" id="31998"/>
    <lineage>
        <taxon>Bacteria</taxon>
        <taxon>Pseudomonadati</taxon>
        <taxon>Pseudomonadota</taxon>
        <taxon>Alphaproteobacteria</taxon>
        <taxon>Hyphomicrobiales</taxon>
        <taxon>Methylobacteriaceae</taxon>
        <taxon>Methylobacterium</taxon>
    </lineage>
</organism>
<keyword evidence="1" id="KW-0732">Signal</keyword>
<dbReference type="Proteomes" id="UP001549119">
    <property type="component" value="Unassembled WGS sequence"/>
</dbReference>
<evidence type="ECO:0000313" key="3">
    <source>
        <dbReference type="Proteomes" id="UP001549119"/>
    </source>
</evidence>
<keyword evidence="3" id="KW-1185">Reference proteome</keyword>